<name>A0A1E1X5S5_9ACAR</name>
<sequence>APEDSENVFDVILGTYEEFLLGYSLQKGKDGQFKLHQFFTNHSHIGSVRCAASGGKFVASGGTDESIRLFNMRSRSEMGTLMQHEGTVTSIEFYKSSHLFSASDDKTICVWSTGSWQCLKTLRGHKAEVVSLAVHPSGKLLLSVSKDKTLRTWNLVKGRNAYITNIKAVADFVQWSPGGVYFVVGVGNALDVYSTEKAGKVHSIDFGKRVGGVAFVTDDVVLLAGDGGNVEVHNVKRKCVYHMFAAHANRVKAMRVVKVPGAAAADAAAATFLVTAGSDGSVRVWDVDVGELDTNPKLLCEARCGCRVTCMAIHTVHDEDDGFRKAKRKKKKKSEAAAITAEVEGGEVVPGDDEGVHQRESEDCETKQGPNVDKRLSAGQAKSNPEKESSHEEGAVTVANESEGEEKIGNGSDASDGTESDDDEAGEVETNRSQGRTKQKARKRKKKAAKQGDIKQMKMVANTNSVQKMQADDKSLTKSARKRKRRAGKSKEQE</sequence>
<dbReference type="PANTHER" id="PTHR44675:SF1">
    <property type="entry name" value="P21-ACTIVATED PROTEIN KINASE-INTERACTING PROTEIN 1"/>
    <property type="match status" value="1"/>
</dbReference>
<feature type="non-terminal residue" evidence="7">
    <location>
        <position position="1"/>
    </location>
</feature>
<feature type="compositionally biased region" description="Acidic residues" evidence="6">
    <location>
        <begin position="416"/>
        <end position="427"/>
    </location>
</feature>
<feature type="compositionally biased region" description="Basic and acidic residues" evidence="6">
    <location>
        <begin position="354"/>
        <end position="376"/>
    </location>
</feature>
<feature type="repeat" description="WD" evidence="5">
    <location>
        <begin position="122"/>
        <end position="163"/>
    </location>
</feature>
<evidence type="ECO:0000256" key="1">
    <source>
        <dbReference type="ARBA" id="ARBA00022517"/>
    </source>
</evidence>
<dbReference type="SUPFAM" id="SSF50978">
    <property type="entry name" value="WD40 repeat-like"/>
    <property type="match status" value="1"/>
</dbReference>
<feature type="compositionally biased region" description="Basic residues" evidence="6">
    <location>
        <begin position="479"/>
        <end position="488"/>
    </location>
</feature>
<keyword evidence="3" id="KW-0677">Repeat</keyword>
<organism evidence="7">
    <name type="scientific">Amblyomma aureolatum</name>
    <dbReference type="NCBI Taxonomy" id="187763"/>
    <lineage>
        <taxon>Eukaryota</taxon>
        <taxon>Metazoa</taxon>
        <taxon>Ecdysozoa</taxon>
        <taxon>Arthropoda</taxon>
        <taxon>Chelicerata</taxon>
        <taxon>Arachnida</taxon>
        <taxon>Acari</taxon>
        <taxon>Parasitiformes</taxon>
        <taxon>Ixodida</taxon>
        <taxon>Ixodoidea</taxon>
        <taxon>Ixodidae</taxon>
        <taxon>Amblyomminae</taxon>
        <taxon>Amblyomma</taxon>
    </lineage>
</organism>
<accession>A0A1E1X5S5</accession>
<dbReference type="Pfam" id="PF00400">
    <property type="entry name" value="WD40"/>
    <property type="match status" value="4"/>
</dbReference>
<dbReference type="Gene3D" id="2.130.10.10">
    <property type="entry name" value="YVTN repeat-like/Quinoprotein amine dehydrogenase"/>
    <property type="match status" value="2"/>
</dbReference>
<dbReference type="InterPro" id="IPR001680">
    <property type="entry name" value="WD40_rpt"/>
</dbReference>
<reference evidence="7" key="1">
    <citation type="journal article" date="2017" name="Front. Cell. Infect. Microbiol.">
        <title>The Distinct Transcriptional Response of the Midgut of Amblyomma sculptum and Amblyomma aureolatum Ticks to Rickettsia rickettsii Correlates to Their Differences in Susceptibility to Infection.</title>
        <authorList>
            <person name="Martins L.A."/>
            <person name="Galletti M.F.B.M."/>
            <person name="Ribeiro J.M."/>
            <person name="Fujita A."/>
            <person name="Costa F.B."/>
            <person name="Labruna M.B."/>
            <person name="Daffre S."/>
            <person name="Fogaca A.C."/>
        </authorList>
    </citation>
    <scope>NUCLEOTIDE SEQUENCE</scope>
</reference>
<feature type="repeat" description="WD" evidence="5">
    <location>
        <begin position="272"/>
        <end position="295"/>
    </location>
</feature>
<dbReference type="InterPro" id="IPR051959">
    <property type="entry name" value="PAK1-Kinase_Regulator"/>
</dbReference>
<comment type="function">
    <text evidence="4">Negatively regulates the PAK1 kinase. PAK1 is a member of the PAK kinase family, which has been shown to play a positive role in the regulation of signaling pathways involving MAPK8 and RELA. PAK1 exists as an inactive homodimer, which is activated by binding of small GTPases such as CDC42 to an N-terminal regulatory domain. PAK1IP1 also binds to the N-terminus of PAK1, and inhibits the specific activation of PAK1 by CDC42. May be involved in ribosomal large subunit assembly.</text>
</comment>
<dbReference type="PROSITE" id="PS50082">
    <property type="entry name" value="WD_REPEATS_2"/>
    <property type="match status" value="3"/>
</dbReference>
<feature type="repeat" description="WD" evidence="5">
    <location>
        <begin position="81"/>
        <end position="121"/>
    </location>
</feature>
<dbReference type="SMART" id="SM00320">
    <property type="entry name" value="WD40"/>
    <property type="match status" value="5"/>
</dbReference>
<dbReference type="InterPro" id="IPR015943">
    <property type="entry name" value="WD40/YVTN_repeat-like_dom_sf"/>
</dbReference>
<proteinExistence type="evidence at transcript level"/>
<feature type="compositionally biased region" description="Low complexity" evidence="6">
    <location>
        <begin position="336"/>
        <end position="349"/>
    </location>
</feature>
<feature type="region of interest" description="Disordered" evidence="6">
    <location>
        <begin position="326"/>
        <end position="494"/>
    </location>
</feature>
<dbReference type="InterPro" id="IPR020472">
    <property type="entry name" value="WD40_PAC1"/>
</dbReference>
<dbReference type="GO" id="GO:0042254">
    <property type="term" value="P:ribosome biogenesis"/>
    <property type="evidence" value="ECO:0007669"/>
    <property type="project" value="UniProtKB-KW"/>
</dbReference>
<dbReference type="EMBL" id="GFAC01004578">
    <property type="protein sequence ID" value="JAT94610.1"/>
    <property type="molecule type" value="mRNA"/>
</dbReference>
<evidence type="ECO:0000256" key="4">
    <source>
        <dbReference type="ARBA" id="ARBA00045213"/>
    </source>
</evidence>
<dbReference type="InterPro" id="IPR019775">
    <property type="entry name" value="WD40_repeat_CS"/>
</dbReference>
<evidence type="ECO:0000256" key="5">
    <source>
        <dbReference type="PROSITE-ProRule" id="PRU00221"/>
    </source>
</evidence>
<evidence type="ECO:0000313" key="7">
    <source>
        <dbReference type="EMBL" id="JAT94610.1"/>
    </source>
</evidence>
<dbReference type="PRINTS" id="PR00320">
    <property type="entry name" value="GPROTEINBRPT"/>
</dbReference>
<dbReference type="InterPro" id="IPR036322">
    <property type="entry name" value="WD40_repeat_dom_sf"/>
</dbReference>
<evidence type="ECO:0000256" key="6">
    <source>
        <dbReference type="SAM" id="MobiDB-lite"/>
    </source>
</evidence>
<dbReference type="PANTHER" id="PTHR44675">
    <property type="entry name" value="PAK1 INTERACTING PROTEIN 1"/>
    <property type="match status" value="1"/>
</dbReference>
<evidence type="ECO:0000256" key="3">
    <source>
        <dbReference type="ARBA" id="ARBA00022737"/>
    </source>
</evidence>
<dbReference type="AlphaFoldDB" id="A0A1E1X5S5"/>
<protein>
    <submittedName>
        <fullName evidence="7">Putative p21-activated protein</fullName>
    </submittedName>
</protein>
<dbReference type="PROSITE" id="PS00678">
    <property type="entry name" value="WD_REPEATS_1"/>
    <property type="match status" value="2"/>
</dbReference>
<feature type="compositionally biased region" description="Basic residues" evidence="6">
    <location>
        <begin position="435"/>
        <end position="449"/>
    </location>
</feature>
<feature type="compositionally biased region" description="Basic and acidic residues" evidence="6">
    <location>
        <begin position="384"/>
        <end position="394"/>
    </location>
</feature>
<keyword evidence="2 5" id="KW-0853">WD repeat</keyword>
<dbReference type="PROSITE" id="PS50294">
    <property type="entry name" value="WD_REPEATS_REGION"/>
    <property type="match status" value="2"/>
</dbReference>
<keyword evidence="1" id="KW-0690">Ribosome biogenesis</keyword>
<evidence type="ECO:0000256" key="2">
    <source>
        <dbReference type="ARBA" id="ARBA00022574"/>
    </source>
</evidence>